<proteinExistence type="predicted"/>
<sequence length="114" mass="12829">MNYHTRQSKDLEESNRLAGHCTTKTKKVDSKQAFGEKKLIAKKPIEHADHCITRTNEADRELTSQGSQPYQRPGLQIIQVSKGYPAVSVIKSTLGILNRNRTKAKETDPKGIRL</sequence>
<comment type="caution">
    <text evidence="1">The sequence shown here is derived from an EMBL/GenBank/DDBJ whole genome shotgun (WGS) entry which is preliminary data.</text>
</comment>
<name>A0AAD6LTG1_9ROSI</name>
<dbReference type="EMBL" id="JAQIZT010000014">
    <property type="protein sequence ID" value="KAJ6973005.1"/>
    <property type="molecule type" value="Genomic_DNA"/>
</dbReference>
<evidence type="ECO:0000313" key="1">
    <source>
        <dbReference type="EMBL" id="KAJ6973005.1"/>
    </source>
</evidence>
<keyword evidence="2" id="KW-1185">Reference proteome</keyword>
<dbReference type="AlphaFoldDB" id="A0AAD6LTG1"/>
<organism evidence="1 2">
    <name type="scientific">Populus alba x Populus x berolinensis</name>
    <dbReference type="NCBI Taxonomy" id="444605"/>
    <lineage>
        <taxon>Eukaryota</taxon>
        <taxon>Viridiplantae</taxon>
        <taxon>Streptophyta</taxon>
        <taxon>Embryophyta</taxon>
        <taxon>Tracheophyta</taxon>
        <taxon>Spermatophyta</taxon>
        <taxon>Magnoliopsida</taxon>
        <taxon>eudicotyledons</taxon>
        <taxon>Gunneridae</taxon>
        <taxon>Pentapetalae</taxon>
        <taxon>rosids</taxon>
        <taxon>fabids</taxon>
        <taxon>Malpighiales</taxon>
        <taxon>Salicaceae</taxon>
        <taxon>Saliceae</taxon>
        <taxon>Populus</taxon>
    </lineage>
</organism>
<accession>A0AAD6LTG1</accession>
<dbReference type="Proteomes" id="UP001164929">
    <property type="component" value="Chromosome 14"/>
</dbReference>
<reference evidence="1" key="1">
    <citation type="journal article" date="2023" name="Mol. Ecol. Resour.">
        <title>Chromosome-level genome assembly of a triploid poplar Populus alba 'Berolinensis'.</title>
        <authorList>
            <person name="Chen S."/>
            <person name="Yu Y."/>
            <person name="Wang X."/>
            <person name="Wang S."/>
            <person name="Zhang T."/>
            <person name="Zhou Y."/>
            <person name="He R."/>
            <person name="Meng N."/>
            <person name="Wang Y."/>
            <person name="Liu W."/>
            <person name="Liu Z."/>
            <person name="Liu J."/>
            <person name="Guo Q."/>
            <person name="Huang H."/>
            <person name="Sederoff R.R."/>
            <person name="Wang G."/>
            <person name="Qu G."/>
            <person name="Chen S."/>
        </authorList>
    </citation>
    <scope>NUCLEOTIDE SEQUENCE</scope>
    <source>
        <strain evidence="1">SC-2020</strain>
    </source>
</reference>
<protein>
    <submittedName>
        <fullName evidence="1">Uncharacterized protein</fullName>
    </submittedName>
</protein>
<evidence type="ECO:0000313" key="2">
    <source>
        <dbReference type="Proteomes" id="UP001164929"/>
    </source>
</evidence>
<gene>
    <name evidence="1" type="ORF">NC653_033363</name>
</gene>